<organism evidence="1 2">
    <name type="scientific">Candidatus Nitrosocosmicus arcticus</name>
    <dbReference type="NCBI Taxonomy" id="2035267"/>
    <lineage>
        <taxon>Archaea</taxon>
        <taxon>Nitrososphaerota</taxon>
        <taxon>Nitrososphaeria</taxon>
        <taxon>Nitrososphaerales</taxon>
        <taxon>Nitrososphaeraceae</taxon>
        <taxon>Candidatus Nitrosocosmicus</taxon>
    </lineage>
</organism>
<comment type="caution">
    <text evidence="1">The sequence shown here is derived from an EMBL/GenBank/DDBJ whole genome shotgun (WGS) entry which is preliminary data.</text>
</comment>
<dbReference type="AlphaFoldDB" id="A0A557SS79"/>
<sequence length="39" mass="4544">MLWLWIAIEPQKRQIPALSISKGRNTFWQKVIFLASEGS</sequence>
<proteinExistence type="predicted"/>
<protein>
    <submittedName>
        <fullName evidence="1">Uncharacterized protein</fullName>
    </submittedName>
</protein>
<accession>A0A557SS79</accession>
<dbReference type="EMBL" id="VOAH01000015">
    <property type="protein sequence ID" value="TVP39470.1"/>
    <property type="molecule type" value="Genomic_DNA"/>
</dbReference>
<evidence type="ECO:0000313" key="2">
    <source>
        <dbReference type="Proteomes" id="UP000315289"/>
    </source>
</evidence>
<name>A0A557SS79_9ARCH</name>
<evidence type="ECO:0000313" key="1">
    <source>
        <dbReference type="EMBL" id="TVP39470.1"/>
    </source>
</evidence>
<gene>
    <name evidence="1" type="ORF">NARC_150064</name>
</gene>
<keyword evidence="2" id="KW-1185">Reference proteome</keyword>
<dbReference type="Proteomes" id="UP000315289">
    <property type="component" value="Unassembled WGS sequence"/>
</dbReference>
<reference evidence="1 2" key="1">
    <citation type="journal article" date="2019" name="Front. Microbiol.">
        <title>Ammonia Oxidation by the Arctic Terrestrial Thaumarchaeote Candidatus Nitrosocosmicus arcticus Is Stimulated by Increasing Temperatures.</title>
        <authorList>
            <person name="Alves R.J.E."/>
            <person name="Kerou M."/>
            <person name="Zappe A."/>
            <person name="Bittner R."/>
            <person name="Abby S.S."/>
            <person name="Schmidt H.A."/>
            <person name="Pfeifer K."/>
            <person name="Schleper C."/>
        </authorList>
    </citation>
    <scope>NUCLEOTIDE SEQUENCE [LARGE SCALE GENOMIC DNA]</scope>
    <source>
        <strain evidence="1 2">Kfb</strain>
    </source>
</reference>